<evidence type="ECO:0000256" key="3">
    <source>
        <dbReference type="ARBA" id="ARBA00023125"/>
    </source>
</evidence>
<evidence type="ECO:0000259" key="8">
    <source>
        <dbReference type="Pfam" id="PF02362"/>
    </source>
</evidence>
<dbReference type="InterPro" id="IPR003340">
    <property type="entry name" value="B3_DNA-bd"/>
</dbReference>
<dbReference type="Gramene" id="RZC75092">
    <property type="protein sequence ID" value="RZC75092"/>
    <property type="gene ID" value="C5167_050574"/>
</dbReference>
<comment type="subcellular location">
    <subcellularLocation>
        <location evidence="1">Nucleus</location>
    </subcellularLocation>
</comment>
<evidence type="ECO:0000256" key="6">
    <source>
        <dbReference type="SAM" id="MobiDB-lite"/>
    </source>
</evidence>
<keyword evidence="7" id="KW-0472">Membrane</keyword>
<dbReference type="PANTHER" id="PTHR31140:SF90">
    <property type="entry name" value="B3 DOMAIN-CONTAINING TRANSCRIPTION FACTOR LEC2"/>
    <property type="match status" value="1"/>
</dbReference>
<dbReference type="OMA" id="ECSHILP"/>
<dbReference type="EMBL" id="CM010722">
    <property type="protein sequence ID" value="RZC75092.1"/>
    <property type="molecule type" value="Genomic_DNA"/>
</dbReference>
<organism evidence="9 10">
    <name type="scientific">Papaver somniferum</name>
    <name type="common">Opium poppy</name>
    <dbReference type="NCBI Taxonomy" id="3469"/>
    <lineage>
        <taxon>Eukaryota</taxon>
        <taxon>Viridiplantae</taxon>
        <taxon>Streptophyta</taxon>
        <taxon>Embryophyta</taxon>
        <taxon>Tracheophyta</taxon>
        <taxon>Spermatophyta</taxon>
        <taxon>Magnoliopsida</taxon>
        <taxon>Ranunculales</taxon>
        <taxon>Papaveraceae</taxon>
        <taxon>Papaveroideae</taxon>
        <taxon>Papaver</taxon>
    </lineage>
</organism>
<proteinExistence type="predicted"/>
<feature type="region of interest" description="Disordered" evidence="6">
    <location>
        <begin position="1"/>
        <end position="37"/>
    </location>
</feature>
<dbReference type="InterPro" id="IPR044800">
    <property type="entry name" value="LEC2-like"/>
</dbReference>
<evidence type="ECO:0000256" key="1">
    <source>
        <dbReference type="ARBA" id="ARBA00004123"/>
    </source>
</evidence>
<keyword evidence="5" id="KW-0539">Nucleus</keyword>
<gene>
    <name evidence="9" type="ORF">C5167_050574</name>
</gene>
<evidence type="ECO:0000313" key="10">
    <source>
        <dbReference type="Proteomes" id="UP000316621"/>
    </source>
</evidence>
<keyword evidence="4" id="KW-0804">Transcription</keyword>
<evidence type="ECO:0000256" key="7">
    <source>
        <dbReference type="SAM" id="Phobius"/>
    </source>
</evidence>
<dbReference type="GO" id="GO:0003677">
    <property type="term" value="F:DNA binding"/>
    <property type="evidence" value="ECO:0007669"/>
    <property type="project" value="UniProtKB-KW"/>
</dbReference>
<feature type="domain" description="TF-B3" evidence="8">
    <location>
        <begin position="359"/>
        <end position="431"/>
    </location>
</feature>
<evidence type="ECO:0000256" key="2">
    <source>
        <dbReference type="ARBA" id="ARBA00023015"/>
    </source>
</evidence>
<dbReference type="GO" id="GO:0005634">
    <property type="term" value="C:nucleus"/>
    <property type="evidence" value="ECO:0007669"/>
    <property type="project" value="UniProtKB-SubCell"/>
</dbReference>
<evidence type="ECO:0000256" key="5">
    <source>
        <dbReference type="ARBA" id="ARBA00023242"/>
    </source>
</evidence>
<accession>A0A4Y7KRT2</accession>
<evidence type="ECO:0000256" key="4">
    <source>
        <dbReference type="ARBA" id="ARBA00023163"/>
    </source>
</evidence>
<keyword evidence="7" id="KW-1133">Transmembrane helix</keyword>
<feature type="transmembrane region" description="Helical" evidence="7">
    <location>
        <begin position="428"/>
        <end position="452"/>
    </location>
</feature>
<dbReference type="Proteomes" id="UP000316621">
    <property type="component" value="Chromosome 8"/>
</dbReference>
<name>A0A4Y7KRT2_PAPSO</name>
<reference evidence="9 10" key="1">
    <citation type="journal article" date="2018" name="Science">
        <title>The opium poppy genome and morphinan production.</title>
        <authorList>
            <person name="Guo L."/>
            <person name="Winzer T."/>
            <person name="Yang X."/>
            <person name="Li Y."/>
            <person name="Ning Z."/>
            <person name="He Z."/>
            <person name="Teodor R."/>
            <person name="Lu Y."/>
            <person name="Bowser T.A."/>
            <person name="Graham I.A."/>
            <person name="Ye K."/>
        </authorList>
    </citation>
    <scope>NUCLEOTIDE SEQUENCE [LARGE SCALE GENOMIC DNA]</scope>
    <source>
        <strain evidence="10">cv. HN1</strain>
        <tissue evidence="9">Leaves</tissue>
    </source>
</reference>
<dbReference type="AlphaFoldDB" id="A0A4Y7KRT2"/>
<dbReference type="PANTHER" id="PTHR31140">
    <property type="entry name" value="B3 DOMAIN-CONTAINING TRANSCRIPTION FACTOR ABI3"/>
    <property type="match status" value="1"/>
</dbReference>
<dbReference type="STRING" id="3469.A0A4Y7KRT2"/>
<keyword evidence="2" id="KW-0805">Transcription regulation</keyword>
<dbReference type="CDD" id="cd10017">
    <property type="entry name" value="B3_DNA"/>
    <property type="match status" value="1"/>
</dbReference>
<dbReference type="Gene3D" id="2.40.330.10">
    <property type="entry name" value="DNA-binding pseudobarrel domain"/>
    <property type="match status" value="1"/>
</dbReference>
<protein>
    <recommendedName>
        <fullName evidence="8">TF-B3 domain-containing protein</fullName>
    </recommendedName>
</protein>
<dbReference type="GO" id="GO:0003700">
    <property type="term" value="F:DNA-binding transcription factor activity"/>
    <property type="evidence" value="ECO:0007669"/>
    <property type="project" value="InterPro"/>
</dbReference>
<feature type="compositionally biased region" description="Basic and acidic residues" evidence="6">
    <location>
        <begin position="1"/>
        <end position="12"/>
    </location>
</feature>
<dbReference type="InterPro" id="IPR015300">
    <property type="entry name" value="DNA-bd_pseudobarrel_sf"/>
</dbReference>
<feature type="compositionally biased region" description="Low complexity" evidence="6">
    <location>
        <begin position="14"/>
        <end position="32"/>
    </location>
</feature>
<dbReference type="SUPFAM" id="SSF101936">
    <property type="entry name" value="DNA-binding pseudobarrel domain"/>
    <property type="match status" value="1"/>
</dbReference>
<keyword evidence="10" id="KW-1185">Reference proteome</keyword>
<sequence length="589" mass="65800">MQRGFIENEIRLKNSPPSSPNSTSSSSNSSSSDHSAAKLSRFNFSIPQFPSGFVGDEFIQEKNRNFDEFGDYRDDRRIIEDDRRKFLKSTVPIPVQNLMGSVPPGGDAATDSFSRNFMQNNGVLQSQLGTIGGRAELAPIPPKVEISWGQRTVENPCAYQYIPYNDISVSGNATPNLKRKAEVSTNSCDPAQMESLFGQFPSGPSKDSGSNYQVLQSGFDPVQALPQNPYFPITARSQPVNYSPIPPVNLEPTEKQEMDFFAKSWSQWSENSVGGSDASLPVNNRKVVRPRFSSSMSMAVISDENRNANSKPSAKNGYPLFPEHNALEAFPVFDHPSSSSHRPEAEEETARKGFVLLVQKELRNTDVGNLGRIVIPKKDAEANLPPLEAKDGIILQMEDMNYSVEWKFKYRYWPNNKSRMYVMENTGMYKFIVIIFLALLSQLYSICSIFMYSSDRSFNFSLGDFVKMHNLQAGDLLIVYREENSGKFIVRGKKGTRPVYAGDTVELRSTAEMRNHGRVVEERELATAHGQLNAEQRYAPAGDFFFDLNAGQDMIAPAIPFEFHANTGGLPKSHFLPGPLLNLHQDDVS</sequence>
<evidence type="ECO:0000313" key="9">
    <source>
        <dbReference type="EMBL" id="RZC75092.1"/>
    </source>
</evidence>
<keyword evidence="7" id="KW-0812">Transmembrane</keyword>
<dbReference type="Pfam" id="PF02362">
    <property type="entry name" value="B3"/>
    <property type="match status" value="1"/>
</dbReference>
<keyword evidence="3" id="KW-0238">DNA-binding</keyword>